<accession>A0ABT8KTX3</accession>
<dbReference type="EMBL" id="JAUJEA010000010">
    <property type="protein sequence ID" value="MDN5204214.1"/>
    <property type="molecule type" value="Genomic_DNA"/>
</dbReference>
<gene>
    <name evidence="1" type="ORF">QQ008_22670</name>
</gene>
<name>A0ABT8KTX3_9BACT</name>
<comment type="caution">
    <text evidence="1">The sequence shown here is derived from an EMBL/GenBank/DDBJ whole genome shotgun (WGS) entry which is preliminary data.</text>
</comment>
<keyword evidence="2" id="KW-1185">Reference proteome</keyword>
<proteinExistence type="predicted"/>
<evidence type="ECO:0000313" key="2">
    <source>
        <dbReference type="Proteomes" id="UP001172082"/>
    </source>
</evidence>
<reference evidence="1" key="1">
    <citation type="submission" date="2023-06" db="EMBL/GenBank/DDBJ databases">
        <title>Genomic of Parafulvivirga corallium.</title>
        <authorList>
            <person name="Wang G."/>
        </authorList>
    </citation>
    <scope>NUCLEOTIDE SEQUENCE</scope>
    <source>
        <strain evidence="1">BMA10</strain>
    </source>
</reference>
<organism evidence="1 2">
    <name type="scientific">Splendidivirga corallicola</name>
    <dbReference type="NCBI Taxonomy" id="3051826"/>
    <lineage>
        <taxon>Bacteria</taxon>
        <taxon>Pseudomonadati</taxon>
        <taxon>Bacteroidota</taxon>
        <taxon>Cytophagia</taxon>
        <taxon>Cytophagales</taxon>
        <taxon>Splendidivirgaceae</taxon>
        <taxon>Splendidivirga</taxon>
    </lineage>
</organism>
<sequence length="93" mass="10805">MTIFPENCYNKESREQNNPMQHFFEIEPVNKCVRENEGTDLINKFFTGYKTLKMTMNGFKHLAREIDHKISSGKQIRLGVGEVKRAEKNLAGK</sequence>
<dbReference type="Proteomes" id="UP001172082">
    <property type="component" value="Unassembled WGS sequence"/>
</dbReference>
<protein>
    <submittedName>
        <fullName evidence="1">Uncharacterized protein</fullName>
    </submittedName>
</protein>
<evidence type="ECO:0000313" key="1">
    <source>
        <dbReference type="EMBL" id="MDN5204214.1"/>
    </source>
</evidence>